<comment type="subcellular location">
    <subcellularLocation>
        <location evidence="2">Cytoplasm</location>
    </subcellularLocation>
    <subcellularLocation>
        <location evidence="1">Nucleus</location>
    </subcellularLocation>
</comment>
<reference evidence="12" key="1">
    <citation type="submission" date="2022-01" db="EMBL/GenBank/DDBJ databases">
        <authorList>
            <person name="King R."/>
        </authorList>
    </citation>
    <scope>NUCLEOTIDE SEQUENCE</scope>
</reference>
<dbReference type="AlphaFoldDB" id="A0A9N9TMT7"/>
<feature type="region of interest" description="Disordered" evidence="10">
    <location>
        <begin position="113"/>
        <end position="181"/>
    </location>
</feature>
<accession>A0A9N9TMT7</accession>
<evidence type="ECO:0000256" key="4">
    <source>
        <dbReference type="ARBA" id="ARBA00022499"/>
    </source>
</evidence>
<evidence type="ECO:0000259" key="11">
    <source>
        <dbReference type="Pfam" id="PF10497"/>
    </source>
</evidence>
<keyword evidence="9" id="KW-0539">Nucleus</keyword>
<evidence type="ECO:0000256" key="10">
    <source>
        <dbReference type="SAM" id="MobiDB-lite"/>
    </source>
</evidence>
<feature type="compositionally biased region" description="Acidic residues" evidence="10">
    <location>
        <begin position="46"/>
        <end position="57"/>
    </location>
</feature>
<protein>
    <recommendedName>
        <fullName evidence="11">Zinc-finger domain-containing protein</fullName>
    </recommendedName>
</protein>
<evidence type="ECO:0000256" key="7">
    <source>
        <dbReference type="ARBA" id="ARBA00023015"/>
    </source>
</evidence>
<dbReference type="Proteomes" id="UP001153712">
    <property type="component" value="Chromosome 2"/>
</dbReference>
<feature type="compositionally biased region" description="Basic and acidic residues" evidence="10">
    <location>
        <begin position="169"/>
        <end position="180"/>
    </location>
</feature>
<evidence type="ECO:0000256" key="9">
    <source>
        <dbReference type="ARBA" id="ARBA00023242"/>
    </source>
</evidence>
<dbReference type="Pfam" id="PF10497">
    <property type="entry name" value="zf-4CXXC_R1"/>
    <property type="match status" value="1"/>
</dbReference>
<feature type="region of interest" description="Disordered" evidence="10">
    <location>
        <begin position="12"/>
        <end position="87"/>
    </location>
</feature>
<feature type="compositionally biased region" description="Pro residues" evidence="10">
    <location>
        <begin position="61"/>
        <end position="70"/>
    </location>
</feature>
<keyword evidence="6" id="KW-0832">Ubl conjugation</keyword>
<evidence type="ECO:0000313" key="13">
    <source>
        <dbReference type="Proteomes" id="UP001153712"/>
    </source>
</evidence>
<feature type="compositionally biased region" description="Polar residues" evidence="10">
    <location>
        <begin position="157"/>
        <end position="167"/>
    </location>
</feature>
<dbReference type="GO" id="GO:0005737">
    <property type="term" value="C:cytoplasm"/>
    <property type="evidence" value="ECO:0007669"/>
    <property type="project" value="UniProtKB-SubCell"/>
</dbReference>
<evidence type="ECO:0000256" key="3">
    <source>
        <dbReference type="ARBA" id="ARBA00022490"/>
    </source>
</evidence>
<evidence type="ECO:0000256" key="2">
    <source>
        <dbReference type="ARBA" id="ARBA00004496"/>
    </source>
</evidence>
<evidence type="ECO:0000313" key="12">
    <source>
        <dbReference type="EMBL" id="CAG9859504.1"/>
    </source>
</evidence>
<dbReference type="InterPro" id="IPR018866">
    <property type="entry name" value="Znf-4CXXC_R1"/>
</dbReference>
<keyword evidence="5" id="KW-0597">Phosphoprotein</keyword>
<proteinExistence type="predicted"/>
<evidence type="ECO:0000256" key="5">
    <source>
        <dbReference type="ARBA" id="ARBA00022553"/>
    </source>
</evidence>
<evidence type="ECO:0000256" key="8">
    <source>
        <dbReference type="ARBA" id="ARBA00023163"/>
    </source>
</evidence>
<evidence type="ECO:0000256" key="6">
    <source>
        <dbReference type="ARBA" id="ARBA00022843"/>
    </source>
</evidence>
<keyword evidence="13" id="KW-1185">Reference proteome</keyword>
<dbReference type="EMBL" id="OU900095">
    <property type="protein sequence ID" value="CAG9859504.1"/>
    <property type="molecule type" value="Genomic_DNA"/>
</dbReference>
<feature type="domain" description="Zinc-finger" evidence="11">
    <location>
        <begin position="235"/>
        <end position="332"/>
    </location>
</feature>
<keyword evidence="3" id="KW-0963">Cytoplasm</keyword>
<dbReference type="PANTHER" id="PTHR31169:SF8">
    <property type="entry name" value="ZINC-FINGER DOMAIN OF MONOAMINE-OXIDASE A REPRESSOR R1 PROTEIN"/>
    <property type="match status" value="1"/>
</dbReference>
<name>A0A9N9TMT7_PHYSR</name>
<dbReference type="OrthoDB" id="298344at2759"/>
<organism evidence="12 13">
    <name type="scientific">Phyllotreta striolata</name>
    <name type="common">Striped flea beetle</name>
    <name type="synonym">Crioceris striolata</name>
    <dbReference type="NCBI Taxonomy" id="444603"/>
    <lineage>
        <taxon>Eukaryota</taxon>
        <taxon>Metazoa</taxon>
        <taxon>Ecdysozoa</taxon>
        <taxon>Arthropoda</taxon>
        <taxon>Hexapoda</taxon>
        <taxon>Insecta</taxon>
        <taxon>Pterygota</taxon>
        <taxon>Neoptera</taxon>
        <taxon>Endopterygota</taxon>
        <taxon>Coleoptera</taxon>
        <taxon>Polyphaga</taxon>
        <taxon>Cucujiformia</taxon>
        <taxon>Chrysomeloidea</taxon>
        <taxon>Chrysomelidae</taxon>
        <taxon>Galerucinae</taxon>
        <taxon>Alticini</taxon>
        <taxon>Phyllotreta</taxon>
    </lineage>
</organism>
<keyword evidence="4" id="KW-1017">Isopeptide bond</keyword>
<keyword evidence="7" id="KW-0805">Transcription regulation</keyword>
<dbReference type="PANTHER" id="PTHR31169">
    <property type="entry name" value="OS05G0300700 PROTEIN"/>
    <property type="match status" value="1"/>
</dbReference>
<dbReference type="InterPro" id="IPR040221">
    <property type="entry name" value="CDCA7/CDA7L"/>
</dbReference>
<gene>
    <name evidence="12" type="ORF">PHYEVI_LOCUS5878</name>
</gene>
<evidence type="ECO:0000256" key="1">
    <source>
        <dbReference type="ARBA" id="ARBA00004123"/>
    </source>
</evidence>
<sequence>MPNTPFKIKFIFKNSKDKNKSGDNNARVSDTPKRTNQNGRKRLFSEEIDEFSSEDDYSPAPSSPLSPSPSPCSFSPPKVSEELRQRDRNIKERESFLKSFLNDPEFAEAVQSIGLLSDKPTSRPASKTKQPRRRRASSDSAFRSHCQIPVEKRKSLRLQSKEPQFSHSDLPDESSKRYYESDEDVTNLEEIVYKPTKRRRITARPTERRDILRVEDVTDAMIENIAKKVADKVYSAEKGTSCHQCRQKTTDTKTFCRSQDCIGLRGQFCGVCLLNRYGEDAAAALKDPDWECPVCRGVCNCSFCRARDGKRPTGILVPLAHKAGHKSVKDFLDSLNGTGDYADPTKNPNNLLGFSEDLQFAHMGNGVKVYVGQGLHSLDEEKSLISENEINEVSSPVPENLLGFTEDLNYAVIEGGVEVYIGSHSLS</sequence>
<dbReference type="GO" id="GO:0006355">
    <property type="term" value="P:regulation of DNA-templated transcription"/>
    <property type="evidence" value="ECO:0007669"/>
    <property type="project" value="InterPro"/>
</dbReference>
<keyword evidence="8" id="KW-0804">Transcription</keyword>
<dbReference type="GO" id="GO:0005634">
    <property type="term" value="C:nucleus"/>
    <property type="evidence" value="ECO:0007669"/>
    <property type="project" value="UniProtKB-SubCell"/>
</dbReference>